<evidence type="ECO:0000313" key="3">
    <source>
        <dbReference type="WBParaSite" id="SSLN_0000846301-mRNA-1"/>
    </source>
</evidence>
<name>A0A183SV97_SCHSO</name>
<gene>
    <name evidence="1" type="ORF">SSLN_LOCUS8145</name>
</gene>
<reference evidence="1 2" key="2">
    <citation type="submission" date="2018-11" db="EMBL/GenBank/DDBJ databases">
        <authorList>
            <consortium name="Pathogen Informatics"/>
        </authorList>
    </citation>
    <scope>NUCLEOTIDE SEQUENCE [LARGE SCALE GENOMIC DNA]</scope>
    <source>
        <strain evidence="1 2">NST_G2</strain>
    </source>
</reference>
<accession>A0A183SV97</accession>
<sequence length="172" mass="18419">MCGRDEDSLDKRVLITDGDGGGGGGYVHWDVVSMMVSVMELMPGVEGGGLRRRVGRICRRIWNCRIVGALRPKMSVQADSRAEGLAGFGDRVGELNVNFGALGDIAAQVREGVHGFQLSAIQIDARCILGGTGWGMVQDHRFRGVDEQSEFLAGGESYTLGIPSAIKKTIIP</sequence>
<dbReference type="EMBL" id="UYSU01034493">
    <property type="protein sequence ID" value="VDL94530.1"/>
    <property type="molecule type" value="Genomic_DNA"/>
</dbReference>
<dbReference type="AlphaFoldDB" id="A0A183SV97"/>
<reference evidence="3" key="1">
    <citation type="submission" date="2016-06" db="UniProtKB">
        <authorList>
            <consortium name="WormBaseParasite"/>
        </authorList>
    </citation>
    <scope>IDENTIFICATION</scope>
</reference>
<protein>
    <submittedName>
        <fullName evidence="1 3">Uncharacterized protein</fullName>
    </submittedName>
</protein>
<keyword evidence="2" id="KW-1185">Reference proteome</keyword>
<dbReference type="WBParaSite" id="SSLN_0000846301-mRNA-1">
    <property type="protein sequence ID" value="SSLN_0000846301-mRNA-1"/>
    <property type="gene ID" value="SSLN_0000846301"/>
</dbReference>
<dbReference type="Proteomes" id="UP000275846">
    <property type="component" value="Unassembled WGS sequence"/>
</dbReference>
<evidence type="ECO:0000313" key="1">
    <source>
        <dbReference type="EMBL" id="VDL94530.1"/>
    </source>
</evidence>
<evidence type="ECO:0000313" key="2">
    <source>
        <dbReference type="Proteomes" id="UP000275846"/>
    </source>
</evidence>
<organism evidence="3">
    <name type="scientific">Schistocephalus solidus</name>
    <name type="common">Tapeworm</name>
    <dbReference type="NCBI Taxonomy" id="70667"/>
    <lineage>
        <taxon>Eukaryota</taxon>
        <taxon>Metazoa</taxon>
        <taxon>Spiralia</taxon>
        <taxon>Lophotrochozoa</taxon>
        <taxon>Platyhelminthes</taxon>
        <taxon>Cestoda</taxon>
        <taxon>Eucestoda</taxon>
        <taxon>Diphyllobothriidea</taxon>
        <taxon>Diphyllobothriidae</taxon>
        <taxon>Schistocephalus</taxon>
    </lineage>
</organism>
<proteinExistence type="predicted"/>